<reference evidence="1 2" key="1">
    <citation type="submission" date="2015-09" db="EMBL/GenBank/DDBJ databases">
        <title>Bacillus cereus food isolates.</title>
        <authorList>
            <person name="Boekhorst J."/>
        </authorList>
    </citation>
    <scope>NUCLEOTIDE SEQUENCE [LARGE SCALE GENOMIC DNA]</scope>
    <source>
        <strain evidence="1 2">B4088</strain>
    </source>
</reference>
<name>A0A164QF97_BACCE</name>
<evidence type="ECO:0000313" key="2">
    <source>
        <dbReference type="Proteomes" id="UP000076482"/>
    </source>
</evidence>
<accession>A0A164QF97</accession>
<dbReference type="PATRIC" id="fig|1396.535.peg.1040"/>
<dbReference type="RefSeq" id="WP_265184975.1">
    <property type="nucleotide sequence ID" value="NZ_LJKE01000020.1"/>
</dbReference>
<protein>
    <submittedName>
        <fullName evidence="1">Uncharacterized protein</fullName>
    </submittedName>
</protein>
<proteinExistence type="predicted"/>
<evidence type="ECO:0000313" key="1">
    <source>
        <dbReference type="EMBL" id="KZD71239.1"/>
    </source>
</evidence>
<dbReference type="Proteomes" id="UP000076482">
    <property type="component" value="Unassembled WGS sequence"/>
</dbReference>
<dbReference type="EMBL" id="LJKE01000020">
    <property type="protein sequence ID" value="KZD71239.1"/>
    <property type="molecule type" value="Genomic_DNA"/>
</dbReference>
<dbReference type="AlphaFoldDB" id="A0A164QF97"/>
<sequence>MDKCPNCNSWWANCPCCDTSFCPSCGMESDDAEDADENEED</sequence>
<comment type="caution">
    <text evidence="1">The sequence shown here is derived from an EMBL/GenBank/DDBJ whole genome shotgun (WGS) entry which is preliminary data.</text>
</comment>
<organism evidence="1 2">
    <name type="scientific">Bacillus cereus</name>
    <dbReference type="NCBI Taxonomy" id="1396"/>
    <lineage>
        <taxon>Bacteria</taxon>
        <taxon>Bacillati</taxon>
        <taxon>Bacillota</taxon>
        <taxon>Bacilli</taxon>
        <taxon>Bacillales</taxon>
        <taxon>Bacillaceae</taxon>
        <taxon>Bacillus</taxon>
        <taxon>Bacillus cereus group</taxon>
    </lineage>
</organism>
<gene>
    <name evidence="1" type="ORF">B4088_0969</name>
</gene>